<dbReference type="Gramene" id="TraesWEE_scaffold_007960_01G000200.1">
    <property type="protein sequence ID" value="TraesWEE_scaffold_007960_01G000200.1"/>
    <property type="gene ID" value="TraesWEE_scaffold_007960_01G000200"/>
</dbReference>
<dbReference type="AlphaFoldDB" id="A0A3B6RN48"/>
<keyword evidence="1" id="KW-0732">Signal</keyword>
<protein>
    <recommendedName>
        <fullName evidence="4">FBD domain-containing protein</fullName>
    </recommendedName>
</protein>
<sequence>MLRWLSFMLLIFAHFEWEGQEIPIVLHGCSKLEKATIMFRGSKGLAPVFTLVPSILPVKLQNLTTRPHGTFMHLRHMTCQLTVFSRQPNADNRILQLARCLDISPRLETLYLDMVYLNLEGGGSDDVRIHGSPTCVTMIISRRSALLRSRLVCFPSRIMASSVLRRRSADGHSLPWGASVRCRWSYFLTDERT</sequence>
<dbReference type="KEGG" id="taes:123149318"/>
<evidence type="ECO:0000313" key="2">
    <source>
        <dbReference type="EnsemblPlants" id="TraesCS7A02G490600.1"/>
    </source>
</evidence>
<keyword evidence="3" id="KW-1185">Reference proteome</keyword>
<dbReference type="GeneID" id="123149318"/>
<organism evidence="2">
    <name type="scientific">Triticum aestivum</name>
    <name type="common">Wheat</name>
    <dbReference type="NCBI Taxonomy" id="4565"/>
    <lineage>
        <taxon>Eukaryota</taxon>
        <taxon>Viridiplantae</taxon>
        <taxon>Streptophyta</taxon>
        <taxon>Embryophyta</taxon>
        <taxon>Tracheophyta</taxon>
        <taxon>Spermatophyta</taxon>
        <taxon>Magnoliopsida</taxon>
        <taxon>Liliopsida</taxon>
        <taxon>Poales</taxon>
        <taxon>Poaceae</taxon>
        <taxon>BOP clade</taxon>
        <taxon>Pooideae</taxon>
        <taxon>Triticodae</taxon>
        <taxon>Triticeae</taxon>
        <taxon>Triticinae</taxon>
        <taxon>Triticum</taxon>
    </lineage>
</organism>
<dbReference type="Gramene" id="TraesSTA7A03G04003990.1">
    <property type="protein sequence ID" value="TraesSTA7A03G04003990.1"/>
    <property type="gene ID" value="TraesSTA7A03G04003990"/>
</dbReference>
<dbReference type="STRING" id="4565.A0A3B6RN48"/>
<dbReference type="EnsemblPlants" id="TraesCS7A02G490600.1">
    <property type="protein sequence ID" value="TraesCS7A02G490600.1"/>
    <property type="gene ID" value="TraesCS7A02G490600"/>
</dbReference>
<proteinExistence type="predicted"/>
<reference evidence="2" key="1">
    <citation type="submission" date="2018-08" db="EMBL/GenBank/DDBJ databases">
        <authorList>
            <person name="Rossello M."/>
        </authorList>
    </citation>
    <scope>NUCLEOTIDE SEQUENCE [LARGE SCALE GENOMIC DNA]</scope>
    <source>
        <strain evidence="2">cv. Chinese Spring</strain>
    </source>
</reference>
<dbReference type="Gramene" id="TraesCAD_scaffold_002667_01G000400.1">
    <property type="protein sequence ID" value="TraesCAD_scaffold_002667_01G000400.1"/>
    <property type="gene ID" value="TraesCAD_scaffold_002667_01G000400"/>
</dbReference>
<accession>A0A3B6RN48</accession>
<dbReference type="RefSeq" id="XP_044424886.1">
    <property type="nucleotide sequence ID" value="XM_044568951.1"/>
</dbReference>
<evidence type="ECO:0008006" key="4">
    <source>
        <dbReference type="Google" id="ProtNLM"/>
    </source>
</evidence>
<name>A0A3B6RN48_WHEAT</name>
<dbReference type="Gramene" id="TraesROB_scaffold_081575_01G000400.1">
    <property type="protein sequence ID" value="TraesROB_scaffold_081575_01G000400.1"/>
    <property type="gene ID" value="TraesROB_scaffold_081575_01G000400"/>
</dbReference>
<gene>
    <name evidence="2" type="primary">LOC123149318</name>
</gene>
<evidence type="ECO:0000313" key="3">
    <source>
        <dbReference type="Proteomes" id="UP000019116"/>
    </source>
</evidence>
<dbReference type="Proteomes" id="UP000019116">
    <property type="component" value="Chromosome 7A"/>
</dbReference>
<dbReference type="Gramene" id="TraesCS7A02G490600.1">
    <property type="protein sequence ID" value="TraesCS7A02G490600.1"/>
    <property type="gene ID" value="TraesCS7A02G490600"/>
</dbReference>
<feature type="signal peptide" evidence="1">
    <location>
        <begin position="1"/>
        <end position="19"/>
    </location>
</feature>
<feature type="chain" id="PRO_5017456549" description="FBD domain-containing protein" evidence="1">
    <location>
        <begin position="20"/>
        <end position="193"/>
    </location>
</feature>
<dbReference type="Gramene" id="TraesCS7A03G1188700.2">
    <property type="protein sequence ID" value="TraesCS7A03G1188700.2.CDS"/>
    <property type="gene ID" value="TraesCS7A03G1188700"/>
</dbReference>
<evidence type="ECO:0000256" key="1">
    <source>
        <dbReference type="SAM" id="SignalP"/>
    </source>
</evidence>
<reference evidence="2" key="2">
    <citation type="submission" date="2018-10" db="UniProtKB">
        <authorList>
            <consortium name="EnsemblPlants"/>
        </authorList>
    </citation>
    <scope>IDENTIFICATION</scope>
</reference>